<comment type="caution">
    <text evidence="8">The sequence shown here is derived from an EMBL/GenBank/DDBJ whole genome shotgun (WGS) entry which is preliminary data.</text>
</comment>
<reference evidence="8 9" key="1">
    <citation type="submission" date="2019-03" db="EMBL/GenBank/DDBJ databases">
        <title>Genomic Encyclopedia of Type Strains, Phase IV (KMG-IV): sequencing the most valuable type-strain genomes for metagenomic binning, comparative biology and taxonomic classification.</title>
        <authorList>
            <person name="Goeker M."/>
        </authorList>
    </citation>
    <scope>NUCLEOTIDE SEQUENCE [LARGE SCALE GENOMIC DNA]</scope>
    <source>
        <strain evidence="8 9">DSM 24179</strain>
    </source>
</reference>
<dbReference type="InterPro" id="IPR004869">
    <property type="entry name" value="MMPL_dom"/>
</dbReference>
<gene>
    <name evidence="8" type="ORF">EV194_10846</name>
</gene>
<accession>A0A4R2GH67</accession>
<evidence type="ECO:0000256" key="4">
    <source>
        <dbReference type="ARBA" id="ARBA00022989"/>
    </source>
</evidence>
<dbReference type="InterPro" id="IPR000731">
    <property type="entry name" value="SSD"/>
</dbReference>
<feature type="domain" description="SSD" evidence="7">
    <location>
        <begin position="616"/>
        <end position="742"/>
    </location>
</feature>
<feature type="transmembrane region" description="Helical" evidence="6">
    <location>
        <begin position="232"/>
        <end position="252"/>
    </location>
</feature>
<evidence type="ECO:0000313" key="9">
    <source>
        <dbReference type="Proteomes" id="UP000295221"/>
    </source>
</evidence>
<dbReference type="Pfam" id="PF03176">
    <property type="entry name" value="MMPL"/>
    <property type="match status" value="2"/>
</dbReference>
<feature type="transmembrane region" description="Helical" evidence="6">
    <location>
        <begin position="258"/>
        <end position="279"/>
    </location>
</feature>
<evidence type="ECO:0000259" key="7">
    <source>
        <dbReference type="PROSITE" id="PS50156"/>
    </source>
</evidence>
<protein>
    <recommendedName>
        <fullName evidence="7">SSD domain-containing protein</fullName>
    </recommendedName>
</protein>
<feature type="transmembrane region" description="Helical" evidence="6">
    <location>
        <begin position="692"/>
        <end position="711"/>
    </location>
</feature>
<feature type="transmembrane region" description="Helical" evidence="6">
    <location>
        <begin position="396"/>
        <end position="414"/>
    </location>
</feature>
<comment type="subcellular location">
    <subcellularLocation>
        <location evidence="1">Cell membrane</location>
        <topology evidence="1">Multi-pass membrane protein</topology>
    </subcellularLocation>
</comment>
<feature type="transmembrane region" description="Helical" evidence="6">
    <location>
        <begin position="309"/>
        <end position="329"/>
    </location>
</feature>
<dbReference type="RefSeq" id="WP_243699397.1">
    <property type="nucleotide sequence ID" value="NZ_SLWK01000008.1"/>
</dbReference>
<feature type="transmembrane region" description="Helical" evidence="6">
    <location>
        <begin position="335"/>
        <end position="360"/>
    </location>
</feature>
<evidence type="ECO:0000256" key="2">
    <source>
        <dbReference type="ARBA" id="ARBA00022475"/>
    </source>
</evidence>
<feature type="transmembrane region" description="Helical" evidence="6">
    <location>
        <begin position="717"/>
        <end position="742"/>
    </location>
</feature>
<evidence type="ECO:0000256" key="5">
    <source>
        <dbReference type="ARBA" id="ARBA00023136"/>
    </source>
</evidence>
<organism evidence="8 9">
    <name type="scientific">Natronoflexus pectinivorans</name>
    <dbReference type="NCBI Taxonomy" id="682526"/>
    <lineage>
        <taxon>Bacteria</taxon>
        <taxon>Pseudomonadati</taxon>
        <taxon>Bacteroidota</taxon>
        <taxon>Bacteroidia</taxon>
        <taxon>Marinilabiliales</taxon>
        <taxon>Marinilabiliaceae</taxon>
        <taxon>Natronoflexus</taxon>
    </lineage>
</organism>
<proteinExistence type="predicted"/>
<keyword evidence="4 6" id="KW-1133">Transmembrane helix</keyword>
<dbReference type="PROSITE" id="PS50156">
    <property type="entry name" value="SSD"/>
    <property type="match status" value="1"/>
</dbReference>
<keyword evidence="2" id="KW-1003">Cell membrane</keyword>
<keyword evidence="3 6" id="KW-0812">Transmembrane</keyword>
<evidence type="ECO:0000313" key="8">
    <source>
        <dbReference type="EMBL" id="TCO07441.1"/>
    </source>
</evidence>
<dbReference type="GO" id="GO:0005886">
    <property type="term" value="C:plasma membrane"/>
    <property type="evidence" value="ECO:0007669"/>
    <property type="project" value="UniProtKB-SubCell"/>
</dbReference>
<evidence type="ECO:0000256" key="3">
    <source>
        <dbReference type="ARBA" id="ARBA00022692"/>
    </source>
</evidence>
<feature type="transmembrane region" description="Helical" evidence="6">
    <location>
        <begin position="586"/>
        <end position="608"/>
    </location>
</feature>
<dbReference type="SUPFAM" id="SSF82866">
    <property type="entry name" value="Multidrug efflux transporter AcrB transmembrane domain"/>
    <property type="match status" value="2"/>
</dbReference>
<sequence length="755" mass="82964">MDKLIGKYRLLFVLAIFILAVLAVTQFSRLKVNPGFDDYIPGEVGNRAYMNVLDSIFGGNEKLMVILTGEEIILNQETLDRIERLTEGLIALDGVENATSIKEVFTLALVDGYTTQIPIIDEEQIENKELNALKFAIQNSEAARRFVSADFTSTAIIVTKTVGAVDDELVAGLMDVIEENPGREAVYIGGLPYLRTSIKSYINRDLKLLLPTALALMVLMLYLSFREWKGVLLPFSVVVLSILFSFGFMAVMGWEISLVSVLLPIMLIAIANDYGIHLINLYQEKCRTGNFNGMGAIAMEIYRDLRKPILITALTTIGGMLGLLTHKMAPAAQLGVLASLGILLAFLMSIFLIPVLLSFYGKRRIVQRKVQIERETFINRILLQFARWVIQYPRRVVALFIIIAVVSTFGIFFIKIDTNIEGYFLGKSDISKSVELVNEKFGGSQYVSVLFNGDVLSPDALGKMEQYASAASDIPEVGHVISPSVFFRELSHGLYEPDEAGYGALPQSNAEAIQYLEVASMLGFQGEISQLVDFDYSNARMLISMTDGSNQTGKKVLDALHQITLNDPRLVAIAGPGLSKIQMAEMVIHGQIASLALALLIILILLSVIFKSPAAGFKGILPLLLSVLFLFGVMGYLGIALDIVTALLSSIMIGVGIDYTIHFLWRYKTEFAKLSDNSLAIHNTLVTSGRGIIYNAFSVMVGFSVLMLSGFAPLRFFGVLVTVSIFACLMSALLLIPALITLTNPAFLQKQSKSK</sequence>
<evidence type="ECO:0000256" key="1">
    <source>
        <dbReference type="ARBA" id="ARBA00004651"/>
    </source>
</evidence>
<keyword evidence="9" id="KW-1185">Reference proteome</keyword>
<dbReference type="InterPro" id="IPR050545">
    <property type="entry name" value="Mycobact_MmpL"/>
</dbReference>
<dbReference type="PANTHER" id="PTHR33406">
    <property type="entry name" value="MEMBRANE PROTEIN MJ1562-RELATED"/>
    <property type="match status" value="1"/>
</dbReference>
<feature type="transmembrane region" description="Helical" evidence="6">
    <location>
        <begin position="208"/>
        <end position="225"/>
    </location>
</feature>
<name>A0A4R2GH67_9BACT</name>
<feature type="transmembrane region" description="Helical" evidence="6">
    <location>
        <begin position="620"/>
        <end position="637"/>
    </location>
</feature>
<feature type="transmembrane region" description="Helical" evidence="6">
    <location>
        <begin position="643"/>
        <end position="665"/>
    </location>
</feature>
<dbReference type="EMBL" id="SLWK01000008">
    <property type="protein sequence ID" value="TCO07441.1"/>
    <property type="molecule type" value="Genomic_DNA"/>
</dbReference>
<dbReference type="PANTHER" id="PTHR33406:SF13">
    <property type="entry name" value="MEMBRANE PROTEIN YDFJ"/>
    <property type="match status" value="1"/>
</dbReference>
<evidence type="ECO:0000256" key="6">
    <source>
        <dbReference type="SAM" id="Phobius"/>
    </source>
</evidence>
<keyword evidence="5 6" id="KW-0472">Membrane</keyword>
<dbReference type="AlphaFoldDB" id="A0A4R2GH67"/>
<dbReference type="Gene3D" id="1.20.1640.10">
    <property type="entry name" value="Multidrug efflux transporter AcrB transmembrane domain"/>
    <property type="match status" value="2"/>
</dbReference>
<dbReference type="Proteomes" id="UP000295221">
    <property type="component" value="Unassembled WGS sequence"/>
</dbReference>